<dbReference type="EMBL" id="GGEC01053054">
    <property type="protein sequence ID" value="MBX33538.1"/>
    <property type="molecule type" value="Transcribed_RNA"/>
</dbReference>
<comment type="subcellular location">
    <subcellularLocation>
        <location evidence="1">Membrane</location>
        <topology evidence="1">Single-pass membrane protein</topology>
    </subcellularLocation>
</comment>
<name>A0A2P2MTK6_RHIMU</name>
<dbReference type="AlphaFoldDB" id="A0A2P2MTK6"/>
<organism evidence="7">
    <name type="scientific">Rhizophora mucronata</name>
    <name type="common">Asiatic mangrove</name>
    <dbReference type="NCBI Taxonomy" id="61149"/>
    <lineage>
        <taxon>Eukaryota</taxon>
        <taxon>Viridiplantae</taxon>
        <taxon>Streptophyta</taxon>
        <taxon>Embryophyta</taxon>
        <taxon>Tracheophyta</taxon>
        <taxon>Spermatophyta</taxon>
        <taxon>Magnoliopsida</taxon>
        <taxon>eudicotyledons</taxon>
        <taxon>Gunneridae</taxon>
        <taxon>Pentapetalae</taxon>
        <taxon>rosids</taxon>
        <taxon>fabids</taxon>
        <taxon>Malpighiales</taxon>
        <taxon>Rhizophoraceae</taxon>
        <taxon>Rhizophora</taxon>
    </lineage>
</organism>
<evidence type="ECO:0000256" key="4">
    <source>
        <dbReference type="ARBA" id="ARBA00023136"/>
    </source>
</evidence>
<keyword evidence="3 5" id="KW-1133">Transmembrane helix</keyword>
<sequence length="220" mass="25457">MAEKQPHLNGAYYGPAIPPPNNYHHHGRRSGCCGCCLFNFLFKLIITVIVIIGIAILVLWLVFRPNKLKFHVTDATLTQFNFTTNNKLQYNLALNITVRNPNKRIGIYYDRIDATAFYEDNRFGYAPLTPFYQGHKNTSFLEPVFQGSQLLLLDSEELTQYKQENASSVYSIDVKLYMRIRFKLGRLKTRKFKPEIECDLKVPLKSSGRIFQTTKCDVDF</sequence>
<dbReference type="InterPro" id="IPR004864">
    <property type="entry name" value="LEA_2"/>
</dbReference>
<feature type="domain" description="Late embryogenesis abundant protein LEA-2 subgroup" evidence="6">
    <location>
        <begin position="96"/>
        <end position="194"/>
    </location>
</feature>
<dbReference type="GO" id="GO:0009506">
    <property type="term" value="C:plasmodesma"/>
    <property type="evidence" value="ECO:0007669"/>
    <property type="project" value="TreeGrafter"/>
</dbReference>
<dbReference type="PANTHER" id="PTHR31415:SF4">
    <property type="entry name" value="NDR1_HIN1-LIKE PROTEIN 3"/>
    <property type="match status" value="1"/>
</dbReference>
<dbReference type="GO" id="GO:0005886">
    <property type="term" value="C:plasma membrane"/>
    <property type="evidence" value="ECO:0007669"/>
    <property type="project" value="TreeGrafter"/>
</dbReference>
<feature type="transmembrane region" description="Helical" evidence="5">
    <location>
        <begin position="44"/>
        <end position="63"/>
    </location>
</feature>
<evidence type="ECO:0000313" key="7">
    <source>
        <dbReference type="EMBL" id="MBX33538.1"/>
    </source>
</evidence>
<reference evidence="7" key="1">
    <citation type="submission" date="2018-02" db="EMBL/GenBank/DDBJ databases">
        <title>Rhizophora mucronata_Transcriptome.</title>
        <authorList>
            <person name="Meera S.P."/>
            <person name="Sreeshan A."/>
            <person name="Augustine A."/>
        </authorList>
    </citation>
    <scope>NUCLEOTIDE SEQUENCE</scope>
    <source>
        <tissue evidence="7">Leaf</tissue>
    </source>
</reference>
<dbReference type="PANTHER" id="PTHR31415">
    <property type="entry name" value="OS05G0367900 PROTEIN"/>
    <property type="match status" value="1"/>
</dbReference>
<evidence type="ECO:0000256" key="5">
    <source>
        <dbReference type="SAM" id="Phobius"/>
    </source>
</evidence>
<keyword evidence="4 5" id="KW-0472">Membrane</keyword>
<evidence type="ECO:0000256" key="1">
    <source>
        <dbReference type="ARBA" id="ARBA00004167"/>
    </source>
</evidence>
<dbReference type="GO" id="GO:0098542">
    <property type="term" value="P:defense response to other organism"/>
    <property type="evidence" value="ECO:0007669"/>
    <property type="project" value="InterPro"/>
</dbReference>
<dbReference type="Pfam" id="PF03168">
    <property type="entry name" value="LEA_2"/>
    <property type="match status" value="1"/>
</dbReference>
<dbReference type="InterPro" id="IPR044839">
    <property type="entry name" value="NDR1-like"/>
</dbReference>
<evidence type="ECO:0000259" key="6">
    <source>
        <dbReference type="Pfam" id="PF03168"/>
    </source>
</evidence>
<accession>A0A2P2MTK6</accession>
<evidence type="ECO:0000256" key="2">
    <source>
        <dbReference type="ARBA" id="ARBA00022692"/>
    </source>
</evidence>
<proteinExistence type="predicted"/>
<protein>
    <recommendedName>
        <fullName evidence="6">Late embryogenesis abundant protein LEA-2 subgroup domain-containing protein</fullName>
    </recommendedName>
</protein>
<evidence type="ECO:0000256" key="3">
    <source>
        <dbReference type="ARBA" id="ARBA00022989"/>
    </source>
</evidence>
<keyword evidence="2 5" id="KW-0812">Transmembrane</keyword>